<keyword evidence="1 4" id="KW-0489">Methyltransferase</keyword>
<dbReference type="GO" id="GO:0032259">
    <property type="term" value="P:methylation"/>
    <property type="evidence" value="ECO:0007669"/>
    <property type="project" value="UniProtKB-KW"/>
</dbReference>
<evidence type="ECO:0000256" key="3">
    <source>
        <dbReference type="ARBA" id="ARBA00022691"/>
    </source>
</evidence>
<keyword evidence="2 4" id="KW-0808">Transferase</keyword>
<dbReference type="InterPro" id="IPR001525">
    <property type="entry name" value="C5_MeTfrase"/>
</dbReference>
<dbReference type="InterPro" id="IPR029063">
    <property type="entry name" value="SAM-dependent_MTases_sf"/>
</dbReference>
<dbReference type="PROSITE" id="PS00094">
    <property type="entry name" value="C5_MTASE_1"/>
    <property type="match status" value="1"/>
</dbReference>
<name>A0A3B1DRI7_9ZZZZ</name>
<dbReference type="CDD" id="cd00315">
    <property type="entry name" value="Cyt_C5_DNA_methylase"/>
    <property type="match status" value="1"/>
</dbReference>
<evidence type="ECO:0000313" key="4">
    <source>
        <dbReference type="EMBL" id="VAY86300.1"/>
    </source>
</evidence>
<accession>A0A3B1DRI7</accession>
<protein>
    <submittedName>
        <fullName evidence="4">DNA-cytosine methyltransferase</fullName>
        <ecNumber evidence="4">2.1.1.37</ecNumber>
    </submittedName>
</protein>
<dbReference type="GO" id="GO:0003886">
    <property type="term" value="F:DNA (cytosine-5-)-methyltransferase activity"/>
    <property type="evidence" value="ECO:0007669"/>
    <property type="project" value="UniProtKB-EC"/>
</dbReference>
<dbReference type="InterPro" id="IPR050750">
    <property type="entry name" value="C5-MTase"/>
</dbReference>
<sequence length="354" mass="40863">MSYNFIDLFAGIGGFRIGFENNNCHCVFSSEIDEHAREMYQANYNDTVFKDITKIDEKKIPNHDVLLAGFPCQPFSIAGEKKGFNDTRGTLFFDIERILKEKKPKAVVLENVKHFKSHDKGNTLKVVLNALNELGYTTNWQVLNAKDFGVPQNRERTIIVGSLNGIKFNFNKLDKKRPIYIKNILEEDNGQIEYLEESEYTLIENPKKQPSGLIFIGYRNKKIRTKGTRPDTIHLSRVHKQPNRIYSSDGTHPTLSSQESSGRYFVYHNGKVRKLTLKECYRLMGFKDDFKLLGSKAKLYNRIGNSIVVPMVEEIAKEVKEQILDKTDEIIECKKLLKQMSPFNFYDKRDKLAG</sequence>
<evidence type="ECO:0000256" key="2">
    <source>
        <dbReference type="ARBA" id="ARBA00022679"/>
    </source>
</evidence>
<dbReference type="SUPFAM" id="SSF53335">
    <property type="entry name" value="S-adenosyl-L-methionine-dependent methyltransferases"/>
    <property type="match status" value="1"/>
</dbReference>
<gene>
    <name evidence="4" type="ORF">MNB_ARC-1_582</name>
</gene>
<dbReference type="Pfam" id="PF00145">
    <property type="entry name" value="DNA_methylase"/>
    <property type="match status" value="1"/>
</dbReference>
<dbReference type="PANTHER" id="PTHR46098:SF1">
    <property type="entry name" value="TRNA (CYTOSINE(38)-C(5))-METHYLTRANSFERASE"/>
    <property type="match status" value="1"/>
</dbReference>
<keyword evidence="3" id="KW-0949">S-adenosyl-L-methionine</keyword>
<dbReference type="Gene3D" id="3.90.120.10">
    <property type="entry name" value="DNA Methylase, subunit A, domain 2"/>
    <property type="match status" value="1"/>
</dbReference>
<dbReference type="PANTHER" id="PTHR46098">
    <property type="entry name" value="TRNA (CYTOSINE(38)-C(5))-METHYLTRANSFERASE"/>
    <property type="match status" value="1"/>
</dbReference>
<reference evidence="4" key="1">
    <citation type="submission" date="2018-10" db="EMBL/GenBank/DDBJ databases">
        <authorList>
            <person name="Aoki K."/>
        </authorList>
    </citation>
    <scope>NUCLEOTIDE SEQUENCE</scope>
</reference>
<dbReference type="InterPro" id="IPR018117">
    <property type="entry name" value="C5_DNA_meth_AS"/>
</dbReference>
<dbReference type="Gene3D" id="3.40.50.150">
    <property type="entry name" value="Vaccinia Virus protein VP39"/>
    <property type="match status" value="1"/>
</dbReference>
<proteinExistence type="predicted"/>
<organism evidence="4">
    <name type="scientific">hydrothermal vent metagenome</name>
    <dbReference type="NCBI Taxonomy" id="652676"/>
    <lineage>
        <taxon>unclassified sequences</taxon>
        <taxon>metagenomes</taxon>
        <taxon>ecological metagenomes</taxon>
    </lineage>
</organism>
<evidence type="ECO:0000256" key="1">
    <source>
        <dbReference type="ARBA" id="ARBA00022603"/>
    </source>
</evidence>
<dbReference type="NCBIfam" id="TIGR00675">
    <property type="entry name" value="dcm"/>
    <property type="match status" value="1"/>
</dbReference>
<dbReference type="PRINTS" id="PR00105">
    <property type="entry name" value="C5METTRFRASE"/>
</dbReference>
<dbReference type="EC" id="2.1.1.37" evidence="4"/>
<dbReference type="PROSITE" id="PS51679">
    <property type="entry name" value="SAM_MT_C5"/>
    <property type="match status" value="1"/>
</dbReference>
<dbReference type="EMBL" id="UOYO01000004">
    <property type="protein sequence ID" value="VAY86300.1"/>
    <property type="molecule type" value="Genomic_DNA"/>
</dbReference>
<dbReference type="AlphaFoldDB" id="A0A3B1DRI7"/>